<dbReference type="Pfam" id="PF00561">
    <property type="entry name" value="Abhydrolase_1"/>
    <property type="match status" value="1"/>
</dbReference>
<dbReference type="GO" id="GO:0016020">
    <property type="term" value="C:membrane"/>
    <property type="evidence" value="ECO:0007669"/>
    <property type="project" value="TreeGrafter"/>
</dbReference>
<dbReference type="Proteomes" id="UP000031838">
    <property type="component" value="Chromosome 2"/>
</dbReference>
<reference evidence="4 5" key="2">
    <citation type="journal article" date="2016" name="Appl. Microbiol. Biotechnol.">
        <title>Mutations improving production and secretion of extracellular lipase by Burkholderia glumae PG1.</title>
        <authorList>
            <person name="Knapp A."/>
            <person name="Voget S."/>
            <person name="Gao R."/>
            <person name="Zaburannyi N."/>
            <person name="Krysciak D."/>
            <person name="Breuer M."/>
            <person name="Hauer B."/>
            <person name="Streit W.R."/>
            <person name="Muller R."/>
            <person name="Daniel R."/>
            <person name="Jaeger K.E."/>
        </authorList>
    </citation>
    <scope>NUCLEOTIDE SEQUENCE [LARGE SCALE GENOMIC DNA]</scope>
    <source>
        <strain evidence="4 5">PG1</strain>
    </source>
</reference>
<feature type="domain" description="AB hydrolase-1" evidence="2">
    <location>
        <begin position="26"/>
        <end position="139"/>
    </location>
</feature>
<feature type="domain" description="SnoaL-like" evidence="3">
    <location>
        <begin position="289"/>
        <end position="389"/>
    </location>
</feature>
<dbReference type="InterPro" id="IPR000639">
    <property type="entry name" value="Epox_hydrolase-like"/>
</dbReference>
<evidence type="ECO:0000313" key="5">
    <source>
        <dbReference type="Proteomes" id="UP000031838"/>
    </source>
</evidence>
<dbReference type="InterPro" id="IPR050266">
    <property type="entry name" value="AB_hydrolase_sf"/>
</dbReference>
<dbReference type="Gene3D" id="3.10.450.50">
    <property type="match status" value="1"/>
</dbReference>
<proteinExistence type="predicted"/>
<organism evidence="4 5">
    <name type="scientific">Burkholderia plantarii</name>
    <dbReference type="NCBI Taxonomy" id="41899"/>
    <lineage>
        <taxon>Bacteria</taxon>
        <taxon>Pseudomonadati</taxon>
        <taxon>Pseudomonadota</taxon>
        <taxon>Betaproteobacteria</taxon>
        <taxon>Burkholderiales</taxon>
        <taxon>Burkholderiaceae</taxon>
        <taxon>Burkholderia</taxon>
    </lineage>
</organism>
<dbReference type="InterPro" id="IPR037401">
    <property type="entry name" value="SnoaL-like"/>
</dbReference>
<sequence>MDISTRGARIHVRVREPGQGQERDEPALVFLHYWGGSSRTWYAVAAELSDRYRTVAPDHRGWGDSSAPARGYAIADLADDAADVIEALGLREFVLVGHSMGGKVAQLLASRRPRGLRGLVLVAPSPPVATHLPDAERAALLAAYDTRESVAWVLDHVLTATRLAPALREQVIADSLRGAAPAREAWPNAAMREDLAAEVAAIDVPVCVIAGEHDRVDPVDTLRRALLPWIPGARLQVLPGVGHLSPLEAPREVAAAIGRFVEALAPSGDSGDPGDPVACRTPEQVPVAFDAAFNDGDLDRLLDLFRDDAVMRMADGRTVAHGRDAIREQFAARLGAGASQILNRARPALVSGDVALVLLDWTMRTTQPDGRCADHHGTATQVMRRGSDGAWKLSISNPLGVAG</sequence>
<dbReference type="PRINTS" id="PR00412">
    <property type="entry name" value="EPOXHYDRLASE"/>
</dbReference>
<protein>
    <submittedName>
        <fullName evidence="4">Putative alpha/beta hydrolase fold-1 protein</fullName>
    </submittedName>
</protein>
<dbReference type="InterPro" id="IPR032710">
    <property type="entry name" value="NTF2-like_dom_sf"/>
</dbReference>
<accession>A0A0B6RXV8</accession>
<dbReference type="KEGG" id="bgp:BGL_2c01370"/>
<dbReference type="SUPFAM" id="SSF54427">
    <property type="entry name" value="NTF2-like"/>
    <property type="match status" value="1"/>
</dbReference>
<dbReference type="PANTHER" id="PTHR43798">
    <property type="entry name" value="MONOACYLGLYCEROL LIPASE"/>
    <property type="match status" value="1"/>
</dbReference>
<evidence type="ECO:0000256" key="1">
    <source>
        <dbReference type="ARBA" id="ARBA00022801"/>
    </source>
</evidence>
<reference evidence="5" key="1">
    <citation type="submission" date="2011-03" db="EMBL/GenBank/DDBJ databases">
        <authorList>
            <person name="Voget S."/>
            <person name="Streit W.R."/>
            <person name="Jaeger K.E."/>
            <person name="Daniel R."/>
        </authorList>
    </citation>
    <scope>NUCLEOTIDE SEQUENCE [LARGE SCALE GENOMIC DNA]</scope>
    <source>
        <strain evidence="5">PG1</strain>
    </source>
</reference>
<keyword evidence="5" id="KW-1185">Reference proteome</keyword>
<evidence type="ECO:0000259" key="2">
    <source>
        <dbReference type="Pfam" id="PF00561"/>
    </source>
</evidence>
<dbReference type="PANTHER" id="PTHR43798:SF31">
    <property type="entry name" value="AB HYDROLASE SUPERFAMILY PROTEIN YCLE"/>
    <property type="match status" value="1"/>
</dbReference>
<dbReference type="Pfam" id="PF12680">
    <property type="entry name" value="SnoaL_2"/>
    <property type="match status" value="1"/>
</dbReference>
<dbReference type="HOGENOM" id="CLU_713254_0_0_4"/>
<dbReference type="InterPro" id="IPR011944">
    <property type="entry name" value="Steroid_delta5-4_isomerase"/>
</dbReference>
<dbReference type="GO" id="GO:0016787">
    <property type="term" value="F:hydrolase activity"/>
    <property type="evidence" value="ECO:0007669"/>
    <property type="project" value="UniProtKB-KW"/>
</dbReference>
<gene>
    <name evidence="4" type="ORF">BGL_2c01370</name>
</gene>
<dbReference type="PRINTS" id="PR00111">
    <property type="entry name" value="ABHYDROLASE"/>
</dbReference>
<dbReference type="InterPro" id="IPR000073">
    <property type="entry name" value="AB_hydrolase_1"/>
</dbReference>
<keyword evidence="1 4" id="KW-0378">Hydrolase</keyword>
<dbReference type="SUPFAM" id="SSF53474">
    <property type="entry name" value="alpha/beta-Hydrolases"/>
    <property type="match status" value="1"/>
</dbReference>
<name>A0A0B6RXV8_BURPL</name>
<evidence type="ECO:0000313" key="4">
    <source>
        <dbReference type="EMBL" id="AJK48233.1"/>
    </source>
</evidence>
<dbReference type="Gene3D" id="3.40.50.1820">
    <property type="entry name" value="alpha/beta hydrolase"/>
    <property type="match status" value="1"/>
</dbReference>
<dbReference type="NCBIfam" id="TIGR02246">
    <property type="entry name" value="SgcJ/EcaC family oxidoreductase"/>
    <property type="match status" value="1"/>
</dbReference>
<dbReference type="EMBL" id="CP002581">
    <property type="protein sequence ID" value="AJK48233.1"/>
    <property type="molecule type" value="Genomic_DNA"/>
</dbReference>
<evidence type="ECO:0000259" key="3">
    <source>
        <dbReference type="Pfam" id="PF12680"/>
    </source>
</evidence>
<dbReference type="InterPro" id="IPR029058">
    <property type="entry name" value="AB_hydrolase_fold"/>
</dbReference>
<dbReference type="AlphaFoldDB" id="A0A0B6RXV8"/>